<dbReference type="Gene3D" id="3.30.560.10">
    <property type="entry name" value="Glucose Oxidase, domain 3"/>
    <property type="match status" value="1"/>
</dbReference>
<dbReference type="Pfam" id="PF00732">
    <property type="entry name" value="GMC_oxred_N"/>
    <property type="match status" value="1"/>
</dbReference>
<keyword evidence="7" id="KW-1185">Reference proteome</keyword>
<dbReference type="GO" id="GO:0016614">
    <property type="term" value="F:oxidoreductase activity, acting on CH-OH group of donors"/>
    <property type="evidence" value="ECO:0007669"/>
    <property type="project" value="InterPro"/>
</dbReference>
<dbReference type="EMBL" id="JANBVO010000045">
    <property type="protein sequence ID" value="KAJ9134158.1"/>
    <property type="molecule type" value="Genomic_DNA"/>
</dbReference>
<dbReference type="InterPro" id="IPR000172">
    <property type="entry name" value="GMC_OxRdtase_N"/>
</dbReference>
<keyword evidence="2 3" id="KW-0274">FAD</keyword>
<comment type="similarity">
    <text evidence="1 3">Belongs to the GMC oxidoreductase family.</text>
</comment>
<evidence type="ECO:0000313" key="7">
    <source>
        <dbReference type="Proteomes" id="UP001174694"/>
    </source>
</evidence>
<evidence type="ECO:0000256" key="3">
    <source>
        <dbReference type="RuleBase" id="RU003968"/>
    </source>
</evidence>
<evidence type="ECO:0000259" key="4">
    <source>
        <dbReference type="PROSITE" id="PS00623"/>
    </source>
</evidence>
<dbReference type="InterPro" id="IPR036188">
    <property type="entry name" value="FAD/NAD-bd_sf"/>
</dbReference>
<sequence>MADATAPPTNGSSAPEVQFDYIVVGGGTAGLVVASRLSEDSDVKVLVIEAGGDRSEDPLIVTPGLVAGVYGKKEYDWNFTSPPQPTLNNRTINQSRGRMLGGSSALNFLMAVYPSRGIIDAWGALGNEGWSFEALQPYLRKFATTHEPPKSAREISRMDGHYEAAFTKSETGPLQISFSEGYGATNSAWMDTFAKLGLQMTTDPRSGAAIGAFQNGATIDPVTKARSYAASAYLTPEVRKRENLTVWTDTIVTKIVLVKQDDGDVVAQGVKIRSEDGEEKTISARNEVVLAAGALQSPQLLELSGIGGKELLEKHGIPVVIDNPNVGEHMQDHPIVCQSFEVAPGVTSGDILRDPNILNAVIGQYQATREGPLGQSVISCAFAPLLDSAGPMPTEERQALFDAHLKPLPAGSDAASAATAGRELERKVMRSLLSTTNEPGVQFLLFPTQVPIPEHPKAMSDHLLPTAPENYITVMMMLNHPFSRGSCHIVSSSVDTLPVWEPNYNSEPVDLEILTHGTLFVETLINTEPFASLLKKGGKRMPEISATDLDKAREIVRQRQISVFHVSSSCAMLPKELGGVVDGRLKVYGVKNLRIVDASVFPLEPLGNIQTTVYAVAEKAADLIKEDRKKASA</sequence>
<dbReference type="SUPFAM" id="SSF54373">
    <property type="entry name" value="FAD-linked reductases, C-terminal domain"/>
    <property type="match status" value="1"/>
</dbReference>
<dbReference type="InterPro" id="IPR012132">
    <property type="entry name" value="GMC_OxRdtase"/>
</dbReference>
<dbReference type="GO" id="GO:0050660">
    <property type="term" value="F:flavin adenine dinucleotide binding"/>
    <property type="evidence" value="ECO:0007669"/>
    <property type="project" value="InterPro"/>
</dbReference>
<gene>
    <name evidence="6" type="ORF">NKR23_g10359</name>
</gene>
<keyword evidence="3" id="KW-0285">Flavoprotein</keyword>
<feature type="domain" description="Glucose-methanol-choline oxidoreductase N-terminal" evidence="5">
    <location>
        <begin position="293"/>
        <end position="307"/>
    </location>
</feature>
<proteinExistence type="inferred from homology"/>
<dbReference type="Proteomes" id="UP001174694">
    <property type="component" value="Unassembled WGS sequence"/>
</dbReference>
<evidence type="ECO:0000256" key="2">
    <source>
        <dbReference type="PIRSR" id="PIRSR000137-2"/>
    </source>
</evidence>
<dbReference type="PIRSF" id="PIRSF000137">
    <property type="entry name" value="Alcohol_oxidase"/>
    <property type="match status" value="1"/>
</dbReference>
<dbReference type="PROSITE" id="PS00624">
    <property type="entry name" value="GMC_OXRED_2"/>
    <property type="match status" value="1"/>
</dbReference>
<feature type="binding site" evidence="2">
    <location>
        <position position="252"/>
    </location>
    <ligand>
        <name>FAD</name>
        <dbReference type="ChEBI" id="CHEBI:57692"/>
    </ligand>
</feature>
<dbReference type="InterPro" id="IPR007867">
    <property type="entry name" value="GMC_OxRtase_C"/>
</dbReference>
<comment type="cofactor">
    <cofactor evidence="2">
        <name>FAD</name>
        <dbReference type="ChEBI" id="CHEBI:57692"/>
    </cofactor>
</comment>
<dbReference type="PANTHER" id="PTHR11552:SF210">
    <property type="entry name" value="GLUCOSE-METHANOL-CHOLINE OXIDOREDUCTASE N-TERMINAL DOMAIN-CONTAINING PROTEIN-RELATED"/>
    <property type="match status" value="1"/>
</dbReference>
<name>A0AA38VBY3_9PEZI</name>
<protein>
    <submittedName>
        <fullName evidence="6">GMC oxidoreductase</fullName>
    </submittedName>
</protein>
<dbReference type="Gene3D" id="3.50.50.60">
    <property type="entry name" value="FAD/NAD(P)-binding domain"/>
    <property type="match status" value="1"/>
</dbReference>
<dbReference type="PANTHER" id="PTHR11552">
    <property type="entry name" value="GLUCOSE-METHANOL-CHOLINE GMC OXIDOREDUCTASE"/>
    <property type="match status" value="1"/>
</dbReference>
<comment type="caution">
    <text evidence="6">The sequence shown here is derived from an EMBL/GenBank/DDBJ whole genome shotgun (WGS) entry which is preliminary data.</text>
</comment>
<organism evidence="6 7">
    <name type="scientific">Pleurostoma richardsiae</name>
    <dbReference type="NCBI Taxonomy" id="41990"/>
    <lineage>
        <taxon>Eukaryota</taxon>
        <taxon>Fungi</taxon>
        <taxon>Dikarya</taxon>
        <taxon>Ascomycota</taxon>
        <taxon>Pezizomycotina</taxon>
        <taxon>Sordariomycetes</taxon>
        <taxon>Sordariomycetidae</taxon>
        <taxon>Calosphaeriales</taxon>
        <taxon>Pleurostomataceae</taxon>
        <taxon>Pleurostoma</taxon>
    </lineage>
</organism>
<reference evidence="6" key="1">
    <citation type="submission" date="2022-07" db="EMBL/GenBank/DDBJ databases">
        <title>Fungi with potential for degradation of polypropylene.</title>
        <authorList>
            <person name="Gostincar C."/>
        </authorList>
    </citation>
    <scope>NUCLEOTIDE SEQUENCE</scope>
    <source>
        <strain evidence="6">EXF-13308</strain>
    </source>
</reference>
<evidence type="ECO:0000313" key="6">
    <source>
        <dbReference type="EMBL" id="KAJ9134158.1"/>
    </source>
</evidence>
<accession>A0AA38VBY3</accession>
<dbReference type="PROSITE" id="PS00623">
    <property type="entry name" value="GMC_OXRED_1"/>
    <property type="match status" value="1"/>
</dbReference>
<dbReference type="AlphaFoldDB" id="A0AA38VBY3"/>
<evidence type="ECO:0000259" key="5">
    <source>
        <dbReference type="PROSITE" id="PS00624"/>
    </source>
</evidence>
<dbReference type="SUPFAM" id="SSF51905">
    <property type="entry name" value="FAD/NAD(P)-binding domain"/>
    <property type="match status" value="1"/>
</dbReference>
<dbReference type="Pfam" id="PF05199">
    <property type="entry name" value="GMC_oxred_C"/>
    <property type="match status" value="1"/>
</dbReference>
<feature type="domain" description="Glucose-methanol-choline oxidoreductase N-terminal" evidence="4">
    <location>
        <begin position="97"/>
        <end position="120"/>
    </location>
</feature>
<evidence type="ECO:0000256" key="1">
    <source>
        <dbReference type="ARBA" id="ARBA00010790"/>
    </source>
</evidence>